<accession>A0ACB8ACF8</accession>
<dbReference type="EMBL" id="MU267688">
    <property type="protein sequence ID" value="KAH7911154.1"/>
    <property type="molecule type" value="Genomic_DNA"/>
</dbReference>
<sequence>MSLINLSLLFASTVAMNISVTPPTSPASSSERVKVSWVDIALTTGGVYLMKAVIFAPCLAAMAVVVATNYPSPYSSQILSTLLPNRWLQTPTVSRYLIAGVFASIIGAAGRVWCYRTLGRHFTYQLSILKGHRLLTSGPYAIVRHPSYTAAILVSSGLTLVHLAPGSFTQSCGWLETILGKTLFSAWIFEVLLFILIALIRTKKEDNMLKGQFGIEWERYAKRVRYRLLPGIY</sequence>
<keyword evidence="2" id="KW-1185">Reference proteome</keyword>
<dbReference type="Proteomes" id="UP000790377">
    <property type="component" value="Unassembled WGS sequence"/>
</dbReference>
<organism evidence="1 2">
    <name type="scientific">Hygrophoropsis aurantiaca</name>
    <dbReference type="NCBI Taxonomy" id="72124"/>
    <lineage>
        <taxon>Eukaryota</taxon>
        <taxon>Fungi</taxon>
        <taxon>Dikarya</taxon>
        <taxon>Basidiomycota</taxon>
        <taxon>Agaricomycotina</taxon>
        <taxon>Agaricomycetes</taxon>
        <taxon>Agaricomycetidae</taxon>
        <taxon>Boletales</taxon>
        <taxon>Coniophorineae</taxon>
        <taxon>Hygrophoropsidaceae</taxon>
        <taxon>Hygrophoropsis</taxon>
    </lineage>
</organism>
<evidence type="ECO:0000313" key="1">
    <source>
        <dbReference type="EMBL" id="KAH7911154.1"/>
    </source>
</evidence>
<comment type="caution">
    <text evidence="1">The sequence shown here is derived from an EMBL/GenBank/DDBJ whole genome shotgun (WGS) entry which is preliminary data.</text>
</comment>
<proteinExistence type="predicted"/>
<reference evidence="1" key="1">
    <citation type="journal article" date="2021" name="New Phytol.">
        <title>Evolutionary innovations through gain and loss of genes in the ectomycorrhizal Boletales.</title>
        <authorList>
            <person name="Wu G."/>
            <person name="Miyauchi S."/>
            <person name="Morin E."/>
            <person name="Kuo A."/>
            <person name="Drula E."/>
            <person name="Varga T."/>
            <person name="Kohler A."/>
            <person name="Feng B."/>
            <person name="Cao Y."/>
            <person name="Lipzen A."/>
            <person name="Daum C."/>
            <person name="Hundley H."/>
            <person name="Pangilinan J."/>
            <person name="Johnson J."/>
            <person name="Barry K."/>
            <person name="LaButti K."/>
            <person name="Ng V."/>
            <person name="Ahrendt S."/>
            <person name="Min B."/>
            <person name="Choi I.G."/>
            <person name="Park H."/>
            <person name="Plett J.M."/>
            <person name="Magnuson J."/>
            <person name="Spatafora J.W."/>
            <person name="Nagy L.G."/>
            <person name="Henrissat B."/>
            <person name="Grigoriev I.V."/>
            <person name="Yang Z.L."/>
            <person name="Xu J."/>
            <person name="Martin F.M."/>
        </authorList>
    </citation>
    <scope>NUCLEOTIDE SEQUENCE</scope>
    <source>
        <strain evidence="1">ATCC 28755</strain>
    </source>
</reference>
<gene>
    <name evidence="1" type="ORF">BJ138DRAFT_27181</name>
</gene>
<protein>
    <submittedName>
        <fullName evidence="1">Uncharacterized protein</fullName>
    </submittedName>
</protein>
<name>A0ACB8ACF8_9AGAM</name>
<evidence type="ECO:0000313" key="2">
    <source>
        <dbReference type="Proteomes" id="UP000790377"/>
    </source>
</evidence>